<dbReference type="GO" id="GO:0006272">
    <property type="term" value="P:leading strand elongation"/>
    <property type="evidence" value="ECO:0007669"/>
    <property type="project" value="TreeGrafter"/>
</dbReference>
<dbReference type="InterPro" id="IPR022648">
    <property type="entry name" value="Pr_cel_nuc_antig_N"/>
</dbReference>
<dbReference type="HAMAP" id="MF_00317">
    <property type="entry name" value="DNApol_clamp_arch"/>
    <property type="match status" value="1"/>
</dbReference>
<keyword evidence="10" id="KW-1185">Reference proteome</keyword>
<sequence length="246" mass="27402">MKLKFRNARTWVYIVGSIKNIIDEGVFLATSEGLSLRALDSSRVVMVDLFYPKEAFDEYSVSGDEMFGVSFDAFNKVLARGQRDESLELEASGDSLIVAFEGHGRREFKIPQISLSVEKLPEPRISFSVMAKLMNTAFVDVINAVEEVADAITIAATSDDKLHFIGAGDVEKVEIELSKEDQNLVDIRVDSPDKATYSVEYFDDMIKAARGADQVTIQYAQDAPARVQFDYEGGGRLVFYVSPRIE</sequence>
<dbReference type="PANTHER" id="PTHR11352:SF0">
    <property type="entry name" value="PROLIFERATING CELL NUCLEAR ANTIGEN"/>
    <property type="match status" value="1"/>
</dbReference>
<dbReference type="NCBIfam" id="NF002221">
    <property type="entry name" value="PRK01115.1-4"/>
    <property type="match status" value="1"/>
</dbReference>
<evidence type="ECO:0000259" key="8">
    <source>
        <dbReference type="Pfam" id="PF02747"/>
    </source>
</evidence>
<dbReference type="Proteomes" id="UP000000346">
    <property type="component" value="Chromosome"/>
</dbReference>
<dbReference type="SUPFAM" id="SSF55979">
    <property type="entry name" value="DNA clamp"/>
    <property type="match status" value="2"/>
</dbReference>
<evidence type="ECO:0000256" key="1">
    <source>
        <dbReference type="ARBA" id="ARBA00010462"/>
    </source>
</evidence>
<organism evidence="9 10">
    <name type="scientific">Acidilobus saccharovorans (strain DSM 16705 / JCM 18335 / VKM B-2471 / 345-15)</name>
    <dbReference type="NCBI Taxonomy" id="666510"/>
    <lineage>
        <taxon>Archaea</taxon>
        <taxon>Thermoproteota</taxon>
        <taxon>Thermoprotei</taxon>
        <taxon>Acidilobales</taxon>
        <taxon>Acidilobaceae</taxon>
        <taxon>Acidilobus</taxon>
    </lineage>
</organism>
<name>D9PZW9_ACIS3</name>
<dbReference type="GO" id="GO:0006275">
    <property type="term" value="P:regulation of DNA replication"/>
    <property type="evidence" value="ECO:0007669"/>
    <property type="project" value="UniProtKB-UniRule"/>
</dbReference>
<dbReference type="Pfam" id="PF02747">
    <property type="entry name" value="PCNA_C"/>
    <property type="match status" value="1"/>
</dbReference>
<dbReference type="EMBL" id="CP001742">
    <property type="protein sequence ID" value="ADL18607.1"/>
    <property type="molecule type" value="Genomic_DNA"/>
</dbReference>
<dbReference type="CDD" id="cd00577">
    <property type="entry name" value="PCNA"/>
    <property type="match status" value="1"/>
</dbReference>
<evidence type="ECO:0000259" key="7">
    <source>
        <dbReference type="Pfam" id="PF00705"/>
    </source>
</evidence>
<comment type="similarity">
    <text evidence="1 4 5">Belongs to the PCNA family.</text>
</comment>
<dbReference type="GeneID" id="9498418"/>
<reference evidence="9 10" key="1">
    <citation type="journal article" date="2010" name="Appl. Environ. Microbiol.">
        <title>The genome sequence of the crenarchaeon Acidilobus saccharovorans supports a new order, Acidilobales, and suggests an important ecological role in terrestrial acidic hot springs.</title>
        <authorList>
            <person name="Mardanov A.V."/>
            <person name="Svetlitchnyi V.A."/>
            <person name="Beletsky A.V."/>
            <person name="Prokofeva M.I."/>
            <person name="Bonch-Osmolovskaya E.A."/>
            <person name="Ravin N.V."/>
            <person name="Skryabin K.G."/>
        </authorList>
    </citation>
    <scope>NUCLEOTIDE SEQUENCE [LARGE SCALE GENOMIC DNA]</scope>
    <source>
        <strain evidence="10">DSM 16705 / JCM 18335 / VKM B-2471 / 345-15</strain>
    </source>
</reference>
<keyword evidence="3 4" id="KW-0238">DNA-binding</keyword>
<dbReference type="RefSeq" id="WP_013266119.1">
    <property type="nucleotide sequence ID" value="NC_014374.1"/>
</dbReference>
<gene>
    <name evidence="4" type="primary">pcn</name>
    <name evidence="9" type="ordered locus">ASAC_0200</name>
</gene>
<dbReference type="HOGENOM" id="CLU_043978_1_0_2"/>
<dbReference type="GO" id="GO:0030337">
    <property type="term" value="F:DNA polymerase processivity factor activity"/>
    <property type="evidence" value="ECO:0007669"/>
    <property type="project" value="UniProtKB-UniRule"/>
</dbReference>
<evidence type="ECO:0000256" key="2">
    <source>
        <dbReference type="ARBA" id="ARBA00022705"/>
    </source>
</evidence>
<proteinExistence type="inferred from homology"/>
<dbReference type="FunCoup" id="D9PZW9">
    <property type="interactions" value="158"/>
</dbReference>
<dbReference type="PRINTS" id="PR00339">
    <property type="entry name" value="PCNACYCLIN"/>
</dbReference>
<dbReference type="OrthoDB" id="14749at2157"/>
<comment type="function">
    <text evidence="4">Sliding clamp subunit that acts as a moving platform for DNA processing. Responsible for tethering the catalytic subunit of DNA polymerase and other proteins to DNA during high-speed replication.</text>
</comment>
<evidence type="ECO:0000313" key="10">
    <source>
        <dbReference type="Proteomes" id="UP000000346"/>
    </source>
</evidence>
<dbReference type="eggNOG" id="arCOG00488">
    <property type="taxonomic scope" value="Archaea"/>
</dbReference>
<accession>D9PZW9</accession>
<dbReference type="Gene3D" id="3.70.10.10">
    <property type="match status" value="1"/>
</dbReference>
<dbReference type="InterPro" id="IPR022649">
    <property type="entry name" value="Pr_cel_nuc_antig_C"/>
</dbReference>
<dbReference type="PANTHER" id="PTHR11352">
    <property type="entry name" value="PROLIFERATING CELL NUCLEAR ANTIGEN"/>
    <property type="match status" value="1"/>
</dbReference>
<dbReference type="InParanoid" id="D9PZW9"/>
<protein>
    <recommendedName>
        <fullName evidence="4">DNA polymerase sliding clamp</fullName>
    </recommendedName>
    <alternativeName>
        <fullName evidence="4">Proliferating cell nuclear antigen homolog</fullName>
        <shortName evidence="4">PCNA</shortName>
    </alternativeName>
</protein>
<feature type="domain" description="Proliferating cell nuclear antigen PCNA N-terminal" evidence="7">
    <location>
        <begin position="3"/>
        <end position="104"/>
    </location>
</feature>
<dbReference type="NCBIfam" id="TIGR00590">
    <property type="entry name" value="pcna"/>
    <property type="match status" value="1"/>
</dbReference>
<dbReference type="InterPro" id="IPR046938">
    <property type="entry name" value="DNA_clamp_sf"/>
</dbReference>
<evidence type="ECO:0000256" key="5">
    <source>
        <dbReference type="RuleBase" id="RU003671"/>
    </source>
</evidence>
<dbReference type="GO" id="GO:0003677">
    <property type="term" value="F:DNA binding"/>
    <property type="evidence" value="ECO:0007669"/>
    <property type="project" value="UniProtKB-UniRule"/>
</dbReference>
<comment type="function">
    <text evidence="6">Sliding clamp subunit. Responsible for tethering the catalytic subunit of DNA polymerase to DNA during high-speed replication.</text>
</comment>
<feature type="domain" description="Proliferating cell nuclear antigen PCNA C-terminal" evidence="8">
    <location>
        <begin position="124"/>
        <end position="243"/>
    </location>
</feature>
<evidence type="ECO:0000256" key="6">
    <source>
        <dbReference type="RuleBase" id="RU003673"/>
    </source>
</evidence>
<evidence type="ECO:0000313" key="9">
    <source>
        <dbReference type="EMBL" id="ADL18607.1"/>
    </source>
</evidence>
<evidence type="ECO:0000256" key="3">
    <source>
        <dbReference type="ARBA" id="ARBA00023125"/>
    </source>
</evidence>
<comment type="subunit">
    <text evidence="4">Homotrimer. The subunits circularize to form a toroid; DNA passes through its center. Replication factor C (RFC) is required to load the toroid on the DNA.</text>
</comment>
<dbReference type="InterPro" id="IPR000730">
    <property type="entry name" value="Pr_cel_nuc_antig"/>
</dbReference>
<keyword evidence="2 4" id="KW-0235">DNA replication</keyword>
<evidence type="ECO:0000256" key="4">
    <source>
        <dbReference type="HAMAP-Rule" id="MF_00317"/>
    </source>
</evidence>
<dbReference type="KEGG" id="asc:ASAC_0200"/>
<dbReference type="AlphaFoldDB" id="D9PZW9"/>
<dbReference type="STRING" id="666510.ASAC_0200"/>
<dbReference type="Pfam" id="PF00705">
    <property type="entry name" value="PCNA_N"/>
    <property type="match status" value="1"/>
</dbReference>